<protein>
    <submittedName>
        <fullName evidence="3">Uncharacterized protein</fullName>
    </submittedName>
</protein>
<accession>A0A8J2JA64</accession>
<feature type="region of interest" description="Disordered" evidence="1">
    <location>
        <begin position="27"/>
        <end position="126"/>
    </location>
</feature>
<feature type="compositionally biased region" description="Low complexity" evidence="1">
    <location>
        <begin position="75"/>
        <end position="84"/>
    </location>
</feature>
<dbReference type="AlphaFoldDB" id="A0A8J2JA64"/>
<evidence type="ECO:0000256" key="2">
    <source>
        <dbReference type="SAM" id="SignalP"/>
    </source>
</evidence>
<evidence type="ECO:0000313" key="3">
    <source>
        <dbReference type="EMBL" id="CAG7690873.1"/>
    </source>
</evidence>
<dbReference type="EMBL" id="CAJVCH010021452">
    <property type="protein sequence ID" value="CAG7690873.1"/>
    <property type="molecule type" value="Genomic_DNA"/>
</dbReference>
<evidence type="ECO:0000256" key="1">
    <source>
        <dbReference type="SAM" id="MobiDB-lite"/>
    </source>
</evidence>
<gene>
    <name evidence="3" type="ORF">AFUS01_LOCUS3548</name>
</gene>
<feature type="compositionally biased region" description="Gly residues" evidence="1">
    <location>
        <begin position="39"/>
        <end position="52"/>
    </location>
</feature>
<name>A0A8J2JA64_9HEXA</name>
<comment type="caution">
    <text evidence="3">The sequence shown here is derived from an EMBL/GenBank/DDBJ whole genome shotgun (WGS) entry which is preliminary data.</text>
</comment>
<evidence type="ECO:0000313" key="4">
    <source>
        <dbReference type="Proteomes" id="UP000708208"/>
    </source>
</evidence>
<feature type="compositionally biased region" description="Pro residues" evidence="1">
    <location>
        <begin position="64"/>
        <end position="74"/>
    </location>
</feature>
<proteinExistence type="predicted"/>
<reference evidence="3" key="1">
    <citation type="submission" date="2021-06" db="EMBL/GenBank/DDBJ databases">
        <authorList>
            <person name="Hodson N. C."/>
            <person name="Mongue J. A."/>
            <person name="Jaron S. K."/>
        </authorList>
    </citation>
    <scope>NUCLEOTIDE SEQUENCE</scope>
</reference>
<dbReference type="Proteomes" id="UP000708208">
    <property type="component" value="Unassembled WGS sequence"/>
</dbReference>
<sequence length="126" mass="12081">MYRCVVLFVSLVAYAQSFPTPMVDVGRQSNGSFPNGAAGNIGIGGGLAGGGPPNTPVETTSRPPSRPPTCPPGTSPGVSGSASTNNGNAIACGSISDGNQGVQGSAIVDLSQPGGGQATASGGPIP</sequence>
<keyword evidence="4" id="KW-1185">Reference proteome</keyword>
<organism evidence="3 4">
    <name type="scientific">Allacma fusca</name>
    <dbReference type="NCBI Taxonomy" id="39272"/>
    <lineage>
        <taxon>Eukaryota</taxon>
        <taxon>Metazoa</taxon>
        <taxon>Ecdysozoa</taxon>
        <taxon>Arthropoda</taxon>
        <taxon>Hexapoda</taxon>
        <taxon>Collembola</taxon>
        <taxon>Symphypleona</taxon>
        <taxon>Sminthuridae</taxon>
        <taxon>Allacma</taxon>
    </lineage>
</organism>
<keyword evidence="2" id="KW-0732">Signal</keyword>
<feature type="chain" id="PRO_5035148957" evidence="2">
    <location>
        <begin position="18"/>
        <end position="126"/>
    </location>
</feature>
<feature type="signal peptide" evidence="2">
    <location>
        <begin position="1"/>
        <end position="17"/>
    </location>
</feature>